<feature type="compositionally biased region" description="Acidic residues" evidence="1">
    <location>
        <begin position="32"/>
        <end position="57"/>
    </location>
</feature>
<evidence type="ECO:0000313" key="3">
    <source>
        <dbReference type="Proteomes" id="UP001054821"/>
    </source>
</evidence>
<dbReference type="Proteomes" id="UP001054821">
    <property type="component" value="Chromosome 5"/>
</dbReference>
<name>A0AAD4VLP4_PRUDU</name>
<feature type="region of interest" description="Disordered" evidence="1">
    <location>
        <begin position="24"/>
        <end position="57"/>
    </location>
</feature>
<comment type="caution">
    <text evidence="2">The sequence shown here is derived from an EMBL/GenBank/DDBJ whole genome shotgun (WGS) entry which is preliminary data.</text>
</comment>
<proteinExistence type="predicted"/>
<accession>A0AAD4VLP4</accession>
<reference evidence="2 3" key="1">
    <citation type="journal article" date="2022" name="G3 (Bethesda)">
        <title>Whole-genome sequence and methylome profiling of the almond [Prunus dulcis (Mill.) D.A. Webb] cultivar 'Nonpareil'.</title>
        <authorList>
            <person name="D'Amico-Willman K.M."/>
            <person name="Ouma W.Z."/>
            <person name="Meulia T."/>
            <person name="Sideli G.M."/>
            <person name="Gradziel T.M."/>
            <person name="Fresnedo-Ramirez J."/>
        </authorList>
    </citation>
    <scope>NUCLEOTIDE SEQUENCE [LARGE SCALE GENOMIC DNA]</scope>
    <source>
        <strain evidence="2">Clone GOH B32 T37-40</strain>
    </source>
</reference>
<dbReference type="AlphaFoldDB" id="A0AAD4VLP4"/>
<protein>
    <submittedName>
        <fullName evidence="2">Uncharacterized protein</fullName>
    </submittedName>
</protein>
<dbReference type="EMBL" id="JAJFAZ020000005">
    <property type="protein sequence ID" value="KAI5327380.1"/>
    <property type="molecule type" value="Genomic_DNA"/>
</dbReference>
<evidence type="ECO:0000256" key="1">
    <source>
        <dbReference type="SAM" id="MobiDB-lite"/>
    </source>
</evidence>
<keyword evidence="3" id="KW-1185">Reference proteome</keyword>
<sequence>MAPHDSGVPEARWAISYSRRQFRRILFSPPDPDPDPDSDDDPDPDPDSDDDPYLDSFDDLDLNLSLIQTQIPTSNLTLAPTQAHIPTRIPTKPVSYASSVA</sequence>
<organism evidence="2 3">
    <name type="scientific">Prunus dulcis</name>
    <name type="common">Almond</name>
    <name type="synonym">Amygdalus dulcis</name>
    <dbReference type="NCBI Taxonomy" id="3755"/>
    <lineage>
        <taxon>Eukaryota</taxon>
        <taxon>Viridiplantae</taxon>
        <taxon>Streptophyta</taxon>
        <taxon>Embryophyta</taxon>
        <taxon>Tracheophyta</taxon>
        <taxon>Spermatophyta</taxon>
        <taxon>Magnoliopsida</taxon>
        <taxon>eudicotyledons</taxon>
        <taxon>Gunneridae</taxon>
        <taxon>Pentapetalae</taxon>
        <taxon>rosids</taxon>
        <taxon>fabids</taxon>
        <taxon>Rosales</taxon>
        <taxon>Rosaceae</taxon>
        <taxon>Amygdaloideae</taxon>
        <taxon>Amygdaleae</taxon>
        <taxon>Prunus</taxon>
    </lineage>
</organism>
<gene>
    <name evidence="2" type="ORF">L3X38_026776</name>
</gene>
<evidence type="ECO:0000313" key="2">
    <source>
        <dbReference type="EMBL" id="KAI5327380.1"/>
    </source>
</evidence>